<dbReference type="InterPro" id="IPR050742">
    <property type="entry name" value="Helicase_Restrict-Modif_Enz"/>
</dbReference>
<proteinExistence type="predicted"/>
<dbReference type="InterPro" id="IPR006935">
    <property type="entry name" value="Helicase/UvrB_N"/>
</dbReference>
<dbReference type="PROSITE" id="PS51192">
    <property type="entry name" value="HELICASE_ATP_BIND_1"/>
    <property type="match status" value="1"/>
</dbReference>
<dbReference type="eggNOG" id="arCOG06887">
    <property type="taxonomic scope" value="Archaea"/>
</dbReference>
<dbReference type="GO" id="GO:0005829">
    <property type="term" value="C:cytosol"/>
    <property type="evidence" value="ECO:0007669"/>
    <property type="project" value="TreeGrafter"/>
</dbReference>
<dbReference type="STRING" id="339860.Msp_0473"/>
<dbReference type="GO" id="GO:0003677">
    <property type="term" value="F:DNA binding"/>
    <property type="evidence" value="ECO:0007669"/>
    <property type="project" value="InterPro"/>
</dbReference>
<organism evidence="2 3">
    <name type="scientific">Methanosphaera stadtmanae (strain ATCC 43021 / DSM 3091 / JCM 11832 / MCB-3)</name>
    <dbReference type="NCBI Taxonomy" id="339860"/>
    <lineage>
        <taxon>Archaea</taxon>
        <taxon>Methanobacteriati</taxon>
        <taxon>Methanobacteriota</taxon>
        <taxon>Methanomada group</taxon>
        <taxon>Methanobacteria</taxon>
        <taxon>Methanobacteriales</taxon>
        <taxon>Methanobacteriaceae</taxon>
        <taxon>Methanosphaera</taxon>
    </lineage>
</organism>
<sequence length="995" mass="115870">MELNFESNLEYQQDAIGSIVDLFNGQASDNSPFQLGGFYRTTTLDDYGKTASNIGIGNRLDLREDIILENIRKVQLKNEITPTDNINKSKLKFTVEMETGTGKTYVYLRSIFELNKNYGFTKFIIVVPSLAIKEGVKKTLDITRNHFKGLYDNPIYNYFVYNSSRLNDIHNFVVDNNINIMIINIDSFNKDLNLINQPQDTLQGNRPIDLIAQTNPFIIIDEPQSITAKKDGKGEQAIERLNPLCTVSFSATPPDNSENYIYKLNAVDAYNKKLVKQIEVDSILSHNDHNSPYMKLVEVKAKPYSAKIEIDANVKGVTKRKTVKVKNKTDLSDLSKREIYTGYIVDNIICSEGRESVEFTNGERIKLNLAVGETNEKLIKRELIHYTIKEHLDKELRLLKKGIKVLSLFFIDKVANYRIYDKEGNPNLGDYAVIFEEEYKKLIKEDKYKSLMEYNNINVDISQVHNGYFAQDKKGFKDTNGKGKLDNDAYNLIMKDKERLLNMKTPLRFIFSHSALREGWDNPNVFQICTLNETRSKMKKRQEIGRGLRLCVDQDGNRIKNNPNINILTVMANESYDQFAEGLQKEIEEDTGIKFNRITDTSFSFTKYTNRKGDEEELGDQKSKLIYKYLEANGYIKKDGKILPQLEIDIEKGEFKLAPIVEDIASDKEELRNNIINEIRTLTAPPIVKKRGDRKTIKLDYDKYKKEDFYKIWNKIKHKSMYKVQFDTERLIEECSKRLHEELNIGNPTVIFTKAGYKIEYSGIEPQEEIWDVIESQGDSVDLPNILQYLQNETTLTRKTLARILIQSETLNQFKKNPEEYKEQTLLIIKEELRRFLVDGIAYTKIEDCYDEDEFERHELFRYVNELGEDDKSERSYKSPYEYTIFDSGIEKSFQEKLEFSNLIKFYMKLPGWFEIDTPIGKYNPDWAILVEREGKEELYFIVETKGTSNIKELKPSEQYKIKCGIEHFKALDESIQFEVESDFEEFKMDTISKY</sequence>
<dbReference type="REBASE" id="11795">
    <property type="entry name" value="MstDORF470P"/>
</dbReference>
<name>Q2NH30_METST</name>
<dbReference type="RefSeq" id="WP_011406073.1">
    <property type="nucleotide sequence ID" value="NC_007681.1"/>
</dbReference>
<dbReference type="InterPro" id="IPR045572">
    <property type="entry name" value="RE_endonuc_C"/>
</dbReference>
<keyword evidence="3" id="KW-1185">Reference proteome</keyword>
<dbReference type="PANTHER" id="PTHR47396:SF1">
    <property type="entry name" value="ATP-DEPENDENT HELICASE IRC3-RELATED"/>
    <property type="match status" value="1"/>
</dbReference>
<dbReference type="EC" id="3.1.21.5" evidence="2"/>
<keyword evidence="2" id="KW-0378">Hydrolase</keyword>
<evidence type="ECO:0000313" key="2">
    <source>
        <dbReference type="EMBL" id="ABC56873.1"/>
    </source>
</evidence>
<dbReference type="SMART" id="SM00487">
    <property type="entry name" value="DEXDc"/>
    <property type="match status" value="1"/>
</dbReference>
<dbReference type="InterPro" id="IPR014001">
    <property type="entry name" value="Helicase_ATP-bd"/>
</dbReference>
<dbReference type="Proteomes" id="UP000001931">
    <property type="component" value="Chromosome"/>
</dbReference>
<dbReference type="GeneID" id="3855552"/>
<evidence type="ECO:0000313" key="3">
    <source>
        <dbReference type="Proteomes" id="UP000001931"/>
    </source>
</evidence>
<dbReference type="Pfam" id="PF19778">
    <property type="entry name" value="RE_endonuc"/>
    <property type="match status" value="1"/>
</dbReference>
<reference evidence="2 3" key="1">
    <citation type="journal article" date="2006" name="J. Bacteriol.">
        <title>The genome sequence of Methanosphaera stadtmanae reveals why this human intestinal archaeon is restricted to methanol and H2 for methane formation and ATP synthesis.</title>
        <authorList>
            <person name="Fricke W.F."/>
            <person name="Seedorf H."/>
            <person name="Henne A."/>
            <person name="Kruer M."/>
            <person name="Liesegang H."/>
            <person name="Hedderich R."/>
            <person name="Gottschalk G."/>
            <person name="Thauer R.K."/>
        </authorList>
    </citation>
    <scope>NUCLEOTIDE SEQUENCE [LARGE SCALE GENOMIC DNA]</scope>
    <source>
        <strain evidence="3">ATCC 43021 / DSM 3091 / JCM 11832 / MCB-3</strain>
    </source>
</reference>
<dbReference type="GO" id="GO:0015668">
    <property type="term" value="F:type III site-specific deoxyribonuclease activity"/>
    <property type="evidence" value="ECO:0007669"/>
    <property type="project" value="UniProtKB-EC"/>
</dbReference>
<dbReference type="GO" id="GO:0120545">
    <property type="term" value="F:nucleic acid conformation isomerase activity"/>
    <property type="evidence" value="ECO:0007669"/>
    <property type="project" value="UniProtKB-ARBA"/>
</dbReference>
<dbReference type="InterPro" id="IPR027417">
    <property type="entry name" value="P-loop_NTPase"/>
</dbReference>
<dbReference type="Pfam" id="PF04851">
    <property type="entry name" value="ResIII"/>
    <property type="match status" value="1"/>
</dbReference>
<dbReference type="SUPFAM" id="SSF52540">
    <property type="entry name" value="P-loop containing nucleoside triphosphate hydrolases"/>
    <property type="match status" value="2"/>
</dbReference>
<evidence type="ECO:0000259" key="1">
    <source>
        <dbReference type="PROSITE" id="PS51192"/>
    </source>
</evidence>
<dbReference type="PANTHER" id="PTHR47396">
    <property type="entry name" value="TYPE I RESTRICTION ENZYME ECOKI R PROTEIN"/>
    <property type="match status" value="1"/>
</dbReference>
<dbReference type="OrthoDB" id="81916at2157"/>
<dbReference type="Gene3D" id="3.40.50.300">
    <property type="entry name" value="P-loop containing nucleotide triphosphate hydrolases"/>
    <property type="match status" value="2"/>
</dbReference>
<dbReference type="KEGG" id="mst:Msp_0473"/>
<dbReference type="GO" id="GO:0005524">
    <property type="term" value="F:ATP binding"/>
    <property type="evidence" value="ECO:0007669"/>
    <property type="project" value="InterPro"/>
</dbReference>
<accession>Q2NH30</accession>
<feature type="domain" description="Helicase ATP-binding" evidence="1">
    <location>
        <begin position="84"/>
        <end position="271"/>
    </location>
</feature>
<dbReference type="AlphaFoldDB" id="Q2NH30"/>
<dbReference type="HOGENOM" id="CLU_011799_0_0_2"/>
<dbReference type="EMBL" id="CP000102">
    <property type="protein sequence ID" value="ABC56873.1"/>
    <property type="molecule type" value="Genomic_DNA"/>
</dbReference>
<protein>
    <submittedName>
        <fullName evidence="2">Type III restriction-modification system, restriction subunit</fullName>
        <ecNumber evidence="2">3.1.21.5</ecNumber>
    </submittedName>
</protein>
<gene>
    <name evidence="2" type="ordered locus">Msp_0473</name>
</gene>